<evidence type="ECO:0000259" key="2">
    <source>
        <dbReference type="Pfam" id="PF16537"/>
    </source>
</evidence>
<organism evidence="3 4">
    <name type="scientific">Psychrosphaera saromensis</name>
    <dbReference type="NCBI Taxonomy" id="716813"/>
    <lineage>
        <taxon>Bacteria</taxon>
        <taxon>Pseudomonadati</taxon>
        <taxon>Pseudomonadota</taxon>
        <taxon>Gammaproteobacteria</taxon>
        <taxon>Alteromonadales</taxon>
        <taxon>Pseudoalteromonadaceae</taxon>
        <taxon>Psychrosphaera</taxon>
    </lineage>
</organism>
<evidence type="ECO:0000313" key="4">
    <source>
        <dbReference type="Proteomes" id="UP000239007"/>
    </source>
</evidence>
<comment type="caution">
    <text evidence="3">The sequence shown here is derived from an EMBL/GenBank/DDBJ whole genome shotgun (WGS) entry which is preliminary data.</text>
</comment>
<dbReference type="EMBL" id="MSCH01000003">
    <property type="protein sequence ID" value="PQJ54842.1"/>
    <property type="molecule type" value="Genomic_DNA"/>
</dbReference>
<reference evidence="3 4" key="1">
    <citation type="submission" date="2016-12" db="EMBL/GenBank/DDBJ databases">
        <title>Diversity of luminous bacteria.</title>
        <authorList>
            <person name="Yoshizawa S."/>
            <person name="Kogure K."/>
        </authorList>
    </citation>
    <scope>NUCLEOTIDE SEQUENCE [LARGE SCALE GENOMIC DNA]</scope>
    <source>
        <strain evidence="3 4">SA4-48</strain>
    </source>
</reference>
<feature type="transmembrane region" description="Helical" evidence="1">
    <location>
        <begin position="73"/>
        <end position="94"/>
    </location>
</feature>
<gene>
    <name evidence="3" type="ORF">BTO11_15075</name>
</gene>
<dbReference type="InterPro" id="IPR032389">
    <property type="entry name" value="GspB_C"/>
</dbReference>
<keyword evidence="1" id="KW-1133">Transmembrane helix</keyword>
<feature type="domain" description="Type II secretion system protein GspB C-terminal" evidence="2">
    <location>
        <begin position="236"/>
        <end position="290"/>
    </location>
</feature>
<keyword evidence="1" id="KW-0812">Transmembrane</keyword>
<sequence length="301" mass="33331">MSLLYQALLKNNQNKPVVSENKNQIAQQNTAKHSDLLTSQPTVATSGSYQSQQFAGSHSGYGQNSHGQSHLPWFIWIFIASLLLIVGLLVGYIYGNFMWSNNAEVNTPTPIVTKLTEDAVNTKANPKANQLDVITKEEQPKADPTIEVAVNSEGKVVSKVTNTPKQTPAVTDASSQKVTDDVDLTGVPNTLKASFAEAIKATEIPEAFEDNFEMNLSSSSDVLLLDDLTVYQTALLPNIIYQMHIFSSDVSERWVKINDKVLYEGQELQSGLTLLEIRQDMIVWRFNNRKVGQLALVDFVQ</sequence>
<dbReference type="Proteomes" id="UP000239007">
    <property type="component" value="Unassembled WGS sequence"/>
</dbReference>
<name>A0A2S7UZA9_9GAMM</name>
<proteinExistence type="predicted"/>
<evidence type="ECO:0000313" key="3">
    <source>
        <dbReference type="EMBL" id="PQJ54842.1"/>
    </source>
</evidence>
<accession>A0A2S7UZA9</accession>
<protein>
    <recommendedName>
        <fullName evidence="2">Type II secretion system protein GspB C-terminal domain-containing protein</fullName>
    </recommendedName>
</protein>
<keyword evidence="1" id="KW-0472">Membrane</keyword>
<dbReference type="Pfam" id="PF16537">
    <property type="entry name" value="T2SSB"/>
    <property type="match status" value="1"/>
</dbReference>
<dbReference type="RefSeq" id="WP_105053367.1">
    <property type="nucleotide sequence ID" value="NZ_BMYG01000001.1"/>
</dbReference>
<keyword evidence="4" id="KW-1185">Reference proteome</keyword>
<evidence type="ECO:0000256" key="1">
    <source>
        <dbReference type="SAM" id="Phobius"/>
    </source>
</evidence>
<dbReference type="GO" id="GO:0015627">
    <property type="term" value="C:type II protein secretion system complex"/>
    <property type="evidence" value="ECO:0007669"/>
    <property type="project" value="InterPro"/>
</dbReference>
<dbReference type="OrthoDB" id="5432325at2"/>
<dbReference type="AlphaFoldDB" id="A0A2S7UZA9"/>